<dbReference type="Pfam" id="PF07980">
    <property type="entry name" value="SusD_RagB"/>
    <property type="match status" value="1"/>
</dbReference>
<evidence type="ECO:0000256" key="1">
    <source>
        <dbReference type="ARBA" id="ARBA00004442"/>
    </source>
</evidence>
<sequence length="552" mass="62141">MKSLYKTVKIMSLAVLTLSLSNCTDELTTNSSTAISEETILSSTNQLNMVLNSVYKYILMGDNGSGSQNDACYAGLPGYCMYYDLTGADIMSTTNYGGSPEMCYRAAPERTQSTGDYSKRIWVNMYKAINQANIILDALPDATGEDSEKNDLKGQCLAIRGICYFNLIMNYQQTYAIAKDKRGVILRTSSSDPESMGFSTVQQCYDQILKDLKEAKTLLAGYDRTDMWRLNADVVSGQLARVYQVMGDWSNALSEAKSVYDKYNTLMTENEWYSGFDNFLTDGCKEVIWGVKYTNLTNISSNTEFNYWYNQDPSYGEGMTDGPIYCFINLLVDGKYVELFDDGDYRGRRCDKTTGVTDADVKNVMFWHRTNNGDSETRRKWAYNKFKYYGDANGAKQGNTYPELPLMRGSEMLLIMAEAEANQGNTGTALSYLTTLQSARNVANLTTTTFKDDLLEAIYVERRKELLGEGVTGMYDLLRLQKPLYRYGSSSTNPAGHYSWGMMYLDNFNASDAQPYGYLPSNDYRFICQIPQLELANNEVISNADQNPFSGQ</sequence>
<dbReference type="EMBL" id="JACOOI010000057">
    <property type="protein sequence ID" value="MBC5646429.1"/>
    <property type="molecule type" value="Genomic_DNA"/>
</dbReference>
<accession>A0ABR7EBE8</accession>
<protein>
    <submittedName>
        <fullName evidence="9">RagB/SusD family nutrient uptake outer membrane protein</fullName>
    </submittedName>
</protein>
<dbReference type="InterPro" id="IPR012944">
    <property type="entry name" value="SusD_RagB_dom"/>
</dbReference>
<evidence type="ECO:0000256" key="3">
    <source>
        <dbReference type="ARBA" id="ARBA00022729"/>
    </source>
</evidence>
<evidence type="ECO:0000256" key="2">
    <source>
        <dbReference type="ARBA" id="ARBA00006275"/>
    </source>
</evidence>
<feature type="chain" id="PRO_5046383180" evidence="6">
    <location>
        <begin position="25"/>
        <end position="552"/>
    </location>
</feature>
<evidence type="ECO:0000259" key="7">
    <source>
        <dbReference type="Pfam" id="PF07980"/>
    </source>
</evidence>
<keyword evidence="3 6" id="KW-0732">Signal</keyword>
<dbReference type="RefSeq" id="WP_186961899.1">
    <property type="nucleotide sequence ID" value="NZ_JACOOI010000057.1"/>
</dbReference>
<dbReference type="Pfam" id="PF14322">
    <property type="entry name" value="SusD-like_3"/>
    <property type="match status" value="1"/>
</dbReference>
<feature type="domain" description="RagB/SusD" evidence="7">
    <location>
        <begin position="370"/>
        <end position="548"/>
    </location>
</feature>
<name>A0ABR7EBE8_9BACT</name>
<comment type="similarity">
    <text evidence="2">Belongs to the SusD family.</text>
</comment>
<dbReference type="InterPro" id="IPR011990">
    <property type="entry name" value="TPR-like_helical_dom_sf"/>
</dbReference>
<comment type="caution">
    <text evidence="9">The sequence shown here is derived from an EMBL/GenBank/DDBJ whole genome shotgun (WGS) entry which is preliminary data.</text>
</comment>
<feature type="signal peptide" evidence="6">
    <location>
        <begin position="1"/>
        <end position="24"/>
    </location>
</feature>
<reference evidence="9 10" key="1">
    <citation type="submission" date="2020-08" db="EMBL/GenBank/DDBJ databases">
        <title>Genome public.</title>
        <authorList>
            <person name="Liu C."/>
            <person name="Sun Q."/>
        </authorList>
    </citation>
    <scope>NUCLEOTIDE SEQUENCE [LARGE SCALE GENOMIC DNA]</scope>
    <source>
        <strain evidence="9 10">BX2</strain>
    </source>
</reference>
<dbReference type="Gene3D" id="1.25.40.390">
    <property type="match status" value="1"/>
</dbReference>
<evidence type="ECO:0000313" key="9">
    <source>
        <dbReference type="EMBL" id="MBC5646429.1"/>
    </source>
</evidence>
<evidence type="ECO:0000256" key="4">
    <source>
        <dbReference type="ARBA" id="ARBA00023136"/>
    </source>
</evidence>
<keyword evidence="5" id="KW-0998">Cell outer membrane</keyword>
<evidence type="ECO:0000259" key="8">
    <source>
        <dbReference type="Pfam" id="PF14322"/>
    </source>
</evidence>
<organism evidence="9 10">
    <name type="scientific">Parabacteroides segnis</name>
    <dbReference type="NCBI Taxonomy" id="2763058"/>
    <lineage>
        <taxon>Bacteria</taxon>
        <taxon>Pseudomonadati</taxon>
        <taxon>Bacteroidota</taxon>
        <taxon>Bacteroidia</taxon>
        <taxon>Bacteroidales</taxon>
        <taxon>Tannerellaceae</taxon>
        <taxon>Parabacteroides</taxon>
    </lineage>
</organism>
<comment type="subcellular location">
    <subcellularLocation>
        <location evidence="1">Cell outer membrane</location>
    </subcellularLocation>
</comment>
<keyword evidence="10" id="KW-1185">Reference proteome</keyword>
<feature type="domain" description="SusD-like N-terminal" evidence="8">
    <location>
        <begin position="109"/>
        <end position="243"/>
    </location>
</feature>
<dbReference type="InterPro" id="IPR033985">
    <property type="entry name" value="SusD-like_N"/>
</dbReference>
<keyword evidence="4" id="KW-0472">Membrane</keyword>
<proteinExistence type="inferred from homology"/>
<evidence type="ECO:0000313" key="10">
    <source>
        <dbReference type="Proteomes" id="UP000644010"/>
    </source>
</evidence>
<dbReference type="SUPFAM" id="SSF48452">
    <property type="entry name" value="TPR-like"/>
    <property type="match status" value="1"/>
</dbReference>
<evidence type="ECO:0000256" key="5">
    <source>
        <dbReference type="ARBA" id="ARBA00023237"/>
    </source>
</evidence>
<gene>
    <name evidence="9" type="ORF">H8S77_26555</name>
</gene>
<evidence type="ECO:0000256" key="6">
    <source>
        <dbReference type="SAM" id="SignalP"/>
    </source>
</evidence>
<dbReference type="Proteomes" id="UP000644010">
    <property type="component" value="Unassembled WGS sequence"/>
</dbReference>